<sequence>MRPSSALLLSSALLHQQTTALTIPIPSLQTTPTPPQKIKGNPYRDRDLSSLLSGSFEVLDRVPGLVDKVVNTTLLVVRALRETVAENGITQNDLDTALGINGTTGMPLPLPGNTTRAVTCPDVAVLFARGTNEPVERLTNTGNVGFLTGPPFFDALRTYMNGTGSIAIQGVNSYPADPPGFFAGGSATGAAFAAQVASRTLSACPDTRLTVSGYSQGSQVARLAVAQLPPDQRARLSSVVLFGDPLGGKAIDGVDPTKLLVVCHTGDNICQGGNFIFNPHLDYSLDAPTAALFVMQRSKLGLASRDALNEGMGDTMVGTVQGIMHSPKDGIASD</sequence>
<keyword evidence="4 12" id="KW-0719">Serine esterase</keyword>
<dbReference type="EMBL" id="SDAQ01000025">
    <property type="protein sequence ID" value="KAI3554250.1"/>
    <property type="molecule type" value="Genomic_DNA"/>
</dbReference>
<evidence type="ECO:0000256" key="4">
    <source>
        <dbReference type="ARBA" id="ARBA00022487"/>
    </source>
</evidence>
<dbReference type="InterPro" id="IPR043579">
    <property type="entry name" value="CUTINASE_2"/>
</dbReference>
<feature type="active site" description="Nucleophile" evidence="10">
    <location>
        <position position="215"/>
    </location>
</feature>
<dbReference type="Proteomes" id="UP001056436">
    <property type="component" value="Unassembled WGS sequence"/>
</dbReference>
<comment type="similarity">
    <text evidence="2 12">Belongs to the cutinase family.</text>
</comment>
<evidence type="ECO:0000256" key="6">
    <source>
        <dbReference type="ARBA" id="ARBA00022729"/>
    </source>
</evidence>
<feature type="signal peptide" evidence="12">
    <location>
        <begin position="1"/>
        <end position="20"/>
    </location>
</feature>
<dbReference type="AlphaFoldDB" id="A0A9Q0B206"/>
<dbReference type="Pfam" id="PF01083">
    <property type="entry name" value="Cutinase"/>
    <property type="match status" value="1"/>
</dbReference>
<evidence type="ECO:0000256" key="3">
    <source>
        <dbReference type="ARBA" id="ARBA00013095"/>
    </source>
</evidence>
<dbReference type="GO" id="GO:0016052">
    <property type="term" value="P:carbohydrate catabolic process"/>
    <property type="evidence" value="ECO:0007669"/>
    <property type="project" value="TreeGrafter"/>
</dbReference>
<dbReference type="InterPro" id="IPR029058">
    <property type="entry name" value="AB_hydrolase_fold"/>
</dbReference>
<dbReference type="SUPFAM" id="SSF53474">
    <property type="entry name" value="alpha/beta-Hydrolases"/>
    <property type="match status" value="1"/>
</dbReference>
<evidence type="ECO:0000256" key="1">
    <source>
        <dbReference type="ARBA" id="ARBA00004613"/>
    </source>
</evidence>
<feature type="active site" evidence="10">
    <location>
        <position position="267"/>
    </location>
</feature>
<evidence type="ECO:0000256" key="8">
    <source>
        <dbReference type="ARBA" id="ARBA00023157"/>
    </source>
</evidence>
<feature type="disulfide bond" evidence="11">
    <location>
        <begin position="263"/>
        <end position="270"/>
    </location>
</feature>
<dbReference type="PROSITE" id="PS00931">
    <property type="entry name" value="CUTINASE_2"/>
    <property type="match status" value="1"/>
</dbReference>
<evidence type="ECO:0000256" key="9">
    <source>
        <dbReference type="ARBA" id="ARBA00034045"/>
    </source>
</evidence>
<organism evidence="14 15">
    <name type="scientific">Colletotrichum abscissum</name>
    <dbReference type="NCBI Taxonomy" id="1671311"/>
    <lineage>
        <taxon>Eukaryota</taxon>
        <taxon>Fungi</taxon>
        <taxon>Dikarya</taxon>
        <taxon>Ascomycota</taxon>
        <taxon>Pezizomycotina</taxon>
        <taxon>Sordariomycetes</taxon>
        <taxon>Hypocreomycetidae</taxon>
        <taxon>Glomerellales</taxon>
        <taxon>Glomerellaceae</taxon>
        <taxon>Colletotrichum</taxon>
        <taxon>Colletotrichum acutatum species complex</taxon>
    </lineage>
</organism>
<comment type="caution">
    <text evidence="14">The sequence shown here is derived from an EMBL/GenBank/DDBJ whole genome shotgun (WGS) entry which is preliminary data.</text>
</comment>
<dbReference type="Gene3D" id="3.40.50.1820">
    <property type="entry name" value="alpha/beta hydrolase"/>
    <property type="match status" value="1"/>
</dbReference>
<reference evidence="14" key="1">
    <citation type="submission" date="2019-01" db="EMBL/GenBank/DDBJ databases">
        <title>Colletotrichum abscissum LGMF1257.</title>
        <authorList>
            <person name="Baroncelli R."/>
        </authorList>
    </citation>
    <scope>NUCLEOTIDE SEQUENCE</scope>
    <source>
        <strain evidence="14">Ca142</strain>
    </source>
</reference>
<dbReference type="InterPro" id="IPR000675">
    <property type="entry name" value="Cutinase/axe"/>
</dbReference>
<dbReference type="InterPro" id="IPR043580">
    <property type="entry name" value="CUTINASE_1"/>
</dbReference>
<dbReference type="SMART" id="SM01110">
    <property type="entry name" value="Cutinase"/>
    <property type="match status" value="1"/>
</dbReference>
<comment type="subcellular location">
    <subcellularLocation>
        <location evidence="1 12">Secreted</location>
    </subcellularLocation>
</comment>
<dbReference type="GO" id="GO:0005576">
    <property type="term" value="C:extracellular region"/>
    <property type="evidence" value="ECO:0007669"/>
    <property type="project" value="UniProtKB-SubCell"/>
</dbReference>
<name>A0A9Q0B206_9PEZI</name>
<dbReference type="GO" id="GO:0050525">
    <property type="term" value="F:cutinase activity"/>
    <property type="evidence" value="ECO:0007669"/>
    <property type="project" value="UniProtKB-UniRule"/>
</dbReference>
<comment type="catalytic activity">
    <reaction evidence="9 12">
        <text>cutin + H2O = cutin monomers.</text>
        <dbReference type="EC" id="3.1.1.74"/>
    </reaction>
</comment>
<gene>
    <name evidence="14" type="ORF">CABS02_05666</name>
</gene>
<evidence type="ECO:0000256" key="7">
    <source>
        <dbReference type="ARBA" id="ARBA00022801"/>
    </source>
</evidence>
<evidence type="ECO:0000256" key="11">
    <source>
        <dbReference type="PIRSR" id="PIRSR611150-2"/>
    </source>
</evidence>
<evidence type="ECO:0000256" key="12">
    <source>
        <dbReference type="RuleBase" id="RU361263"/>
    </source>
</evidence>
<feature type="chain" id="PRO_5040545277" description="Cutinase" evidence="12">
    <location>
        <begin position="21"/>
        <end position="334"/>
    </location>
</feature>
<evidence type="ECO:0000256" key="5">
    <source>
        <dbReference type="ARBA" id="ARBA00022525"/>
    </source>
</evidence>
<dbReference type="PANTHER" id="PTHR48250">
    <property type="entry name" value="CUTINASE 2-RELATED"/>
    <property type="match status" value="1"/>
</dbReference>
<evidence type="ECO:0000313" key="14">
    <source>
        <dbReference type="EMBL" id="KAI3554250.1"/>
    </source>
</evidence>
<evidence type="ECO:0000256" key="10">
    <source>
        <dbReference type="PIRSR" id="PIRSR611150-1"/>
    </source>
</evidence>
<evidence type="ECO:0000256" key="13">
    <source>
        <dbReference type="SAM" id="MobiDB-lite"/>
    </source>
</evidence>
<proteinExistence type="inferred from homology"/>
<protein>
    <recommendedName>
        <fullName evidence="3 12">Cutinase</fullName>
        <ecNumber evidence="3 12">3.1.1.74</ecNumber>
    </recommendedName>
</protein>
<keyword evidence="5 12" id="KW-0964">Secreted</keyword>
<accession>A0A9Q0B206</accession>
<dbReference type="PRINTS" id="PR00129">
    <property type="entry name" value="CUTINASE"/>
</dbReference>
<dbReference type="OrthoDB" id="3225429at2759"/>
<feature type="disulfide bond" evidence="11">
    <location>
        <begin position="120"/>
        <end position="204"/>
    </location>
</feature>
<dbReference type="InterPro" id="IPR011150">
    <property type="entry name" value="Cutinase_monf"/>
</dbReference>
<dbReference type="PROSITE" id="PS00155">
    <property type="entry name" value="CUTINASE_1"/>
    <property type="match status" value="1"/>
</dbReference>
<keyword evidence="8 11" id="KW-1015">Disulfide bond</keyword>
<keyword evidence="7 12" id="KW-0378">Hydrolase</keyword>
<keyword evidence="6 12" id="KW-0732">Signal</keyword>
<feature type="active site" description="Proton donor/acceptor" evidence="10">
    <location>
        <position position="280"/>
    </location>
</feature>
<comment type="function">
    <text evidence="12">Catalyzes the hydrolysis of complex carboxylic polyesters found in the cell wall of plants. Degrades cutin, a macromolecule that forms the structure of the plant cuticle.</text>
</comment>
<dbReference type="EC" id="3.1.1.74" evidence="3 12"/>
<evidence type="ECO:0000256" key="2">
    <source>
        <dbReference type="ARBA" id="ARBA00007534"/>
    </source>
</evidence>
<feature type="region of interest" description="Disordered" evidence="13">
    <location>
        <begin position="25"/>
        <end position="44"/>
    </location>
</feature>
<dbReference type="PANTHER" id="PTHR48250:SF1">
    <property type="entry name" value="CUTINASE"/>
    <property type="match status" value="1"/>
</dbReference>
<evidence type="ECO:0000313" key="15">
    <source>
        <dbReference type="Proteomes" id="UP001056436"/>
    </source>
</evidence>
<keyword evidence="15" id="KW-1185">Reference proteome</keyword>